<gene>
    <name evidence="2" type="ordered locus">SFHH103_06644</name>
</gene>
<dbReference type="PATRIC" id="fig|380.5.peg.6185"/>
<name>G9AJ70_SINF1</name>
<dbReference type="AlphaFoldDB" id="G9AJ70"/>
<dbReference type="Gene3D" id="3.40.50.300">
    <property type="entry name" value="P-loop containing nucleotide triphosphate hydrolases"/>
    <property type="match status" value="1"/>
</dbReference>
<feature type="compositionally biased region" description="Basic and acidic residues" evidence="1">
    <location>
        <begin position="113"/>
        <end position="126"/>
    </location>
</feature>
<proteinExistence type="predicted"/>
<dbReference type="KEGG" id="sfh:SFHH103_06644"/>
<dbReference type="Proteomes" id="UP000007735">
    <property type="component" value="Plasmid pSfHH103e"/>
</dbReference>
<evidence type="ECO:0000313" key="3">
    <source>
        <dbReference type="Proteomes" id="UP000007735"/>
    </source>
</evidence>
<evidence type="ECO:0000256" key="1">
    <source>
        <dbReference type="SAM" id="MobiDB-lite"/>
    </source>
</evidence>
<geneLocation type="plasmid" evidence="2 3">
    <name>pSfHH103e</name>
</geneLocation>
<dbReference type="EMBL" id="HE616899">
    <property type="protein sequence ID" value="CCF01102.1"/>
    <property type="molecule type" value="Genomic_DNA"/>
</dbReference>
<evidence type="ECO:0000313" key="2">
    <source>
        <dbReference type="EMBL" id="CCF01102.1"/>
    </source>
</evidence>
<feature type="region of interest" description="Disordered" evidence="1">
    <location>
        <begin position="97"/>
        <end position="130"/>
    </location>
</feature>
<keyword evidence="2" id="KW-0614">Plasmid</keyword>
<dbReference type="InterPro" id="IPR027417">
    <property type="entry name" value="P-loop_NTPase"/>
</dbReference>
<dbReference type="HOGENOM" id="CLU_1446560_0_0_5"/>
<organism evidence="2 3">
    <name type="scientific">Sinorhizobium fredii (strain HH103)</name>
    <dbReference type="NCBI Taxonomy" id="1117943"/>
    <lineage>
        <taxon>Bacteria</taxon>
        <taxon>Pseudomonadati</taxon>
        <taxon>Pseudomonadota</taxon>
        <taxon>Alphaproteobacteria</taxon>
        <taxon>Hyphomicrobiales</taxon>
        <taxon>Rhizobiaceae</taxon>
        <taxon>Sinorhizobium/Ensifer group</taxon>
        <taxon>Sinorhizobium</taxon>
    </lineage>
</organism>
<sequence length="187" mass="19787">MVVVLGLASAALEGAGIGLIIPMLGIIAGSDDSTRLSGISAVFQQVGSGLGKGERLLALAAAVLAWQRQRIALARALVRDPAILILDEVTNAVDGLSESGGRRDAQVTGQASHDNRHQPSQEHESHSATTTWFLATGASKAVRRSPTSRRSAAVMEGLRVLYMMREFDMTDRDELLKGLLASDEVGL</sequence>
<reference evidence="2 3" key="1">
    <citation type="journal article" date="2012" name="J. Bacteriol.">
        <title>Genome sequence of the soybean symbiont Sinorhizobium fredii HH103.</title>
        <authorList>
            <person name="Weidner S."/>
            <person name="Becker A."/>
            <person name="Bonilla I."/>
            <person name="Jaenicke S."/>
            <person name="Lloret J."/>
            <person name="Margaret I."/>
            <person name="Puhler A."/>
            <person name="Ruiz-Sainz J.E."/>
            <person name="Schneiker-Bekel S."/>
            <person name="Szczepanowski R."/>
            <person name="Vinardell J.M."/>
            <person name="Zehner S."/>
            <person name="Gottfert M."/>
        </authorList>
    </citation>
    <scope>NUCLEOTIDE SEQUENCE [LARGE SCALE GENOMIC DNA]</scope>
    <source>
        <strain evidence="2 3">HH103</strain>
        <plasmid evidence="3">pSfHH103e</plasmid>
    </source>
</reference>
<protein>
    <submittedName>
        <fullName evidence="2">Uncharacterized protein</fullName>
    </submittedName>
</protein>
<accession>G9AJ70</accession>
<dbReference type="SUPFAM" id="SSF52540">
    <property type="entry name" value="P-loop containing nucleoside triphosphate hydrolases"/>
    <property type="match status" value="1"/>
</dbReference>